<evidence type="ECO:0000313" key="9">
    <source>
        <dbReference type="EMBL" id="SSX34665.1"/>
    </source>
</evidence>
<evidence type="ECO:0000256" key="7">
    <source>
        <dbReference type="SAM" id="Phobius"/>
    </source>
</evidence>
<dbReference type="InterPro" id="IPR001611">
    <property type="entry name" value="Leu-rich_rpt"/>
</dbReference>
<dbReference type="AlphaFoldDB" id="A0A336MY92"/>
<feature type="domain" description="TIR" evidence="8">
    <location>
        <begin position="508"/>
        <end position="643"/>
    </location>
</feature>
<keyword evidence="5 7" id="KW-1133">Transmembrane helix</keyword>
<evidence type="ECO:0000256" key="4">
    <source>
        <dbReference type="ARBA" id="ARBA00022729"/>
    </source>
</evidence>
<evidence type="ECO:0000256" key="6">
    <source>
        <dbReference type="ARBA" id="ARBA00023136"/>
    </source>
</evidence>
<accession>A0A336MY92</accession>
<dbReference type="GO" id="GO:0038023">
    <property type="term" value="F:signaling receptor activity"/>
    <property type="evidence" value="ECO:0007669"/>
    <property type="project" value="TreeGrafter"/>
</dbReference>
<dbReference type="SMART" id="SM00255">
    <property type="entry name" value="TIR"/>
    <property type="match status" value="1"/>
</dbReference>
<dbReference type="PROSITE" id="PS50104">
    <property type="entry name" value="TIR"/>
    <property type="match status" value="1"/>
</dbReference>
<name>A0A336MY92_CULSO</name>
<dbReference type="SUPFAM" id="SSF52058">
    <property type="entry name" value="L domain-like"/>
    <property type="match status" value="2"/>
</dbReference>
<dbReference type="GO" id="GO:0005886">
    <property type="term" value="C:plasma membrane"/>
    <property type="evidence" value="ECO:0007669"/>
    <property type="project" value="TreeGrafter"/>
</dbReference>
<dbReference type="SUPFAM" id="SSF52200">
    <property type="entry name" value="Toll/Interleukin receptor TIR domain"/>
    <property type="match status" value="1"/>
</dbReference>
<dbReference type="PANTHER" id="PTHR24365:SF541">
    <property type="entry name" value="PROTEIN TOLL-RELATED"/>
    <property type="match status" value="1"/>
</dbReference>
<organism evidence="9">
    <name type="scientific">Culicoides sonorensis</name>
    <name type="common">Biting midge</name>
    <dbReference type="NCBI Taxonomy" id="179676"/>
    <lineage>
        <taxon>Eukaryota</taxon>
        <taxon>Metazoa</taxon>
        <taxon>Ecdysozoa</taxon>
        <taxon>Arthropoda</taxon>
        <taxon>Hexapoda</taxon>
        <taxon>Insecta</taxon>
        <taxon>Pterygota</taxon>
        <taxon>Neoptera</taxon>
        <taxon>Endopterygota</taxon>
        <taxon>Diptera</taxon>
        <taxon>Nematocera</taxon>
        <taxon>Chironomoidea</taxon>
        <taxon>Ceratopogonidae</taxon>
        <taxon>Ceratopogoninae</taxon>
        <taxon>Culicoides</taxon>
        <taxon>Monoculicoides</taxon>
    </lineage>
</organism>
<keyword evidence="6 7" id="KW-0472">Membrane</keyword>
<evidence type="ECO:0000256" key="5">
    <source>
        <dbReference type="ARBA" id="ARBA00022989"/>
    </source>
</evidence>
<protein>
    <submittedName>
        <fullName evidence="9">CSON008342 protein</fullName>
    </submittedName>
</protein>
<evidence type="ECO:0000256" key="1">
    <source>
        <dbReference type="ARBA" id="ARBA00004167"/>
    </source>
</evidence>
<dbReference type="GO" id="GO:0045087">
    <property type="term" value="P:innate immune response"/>
    <property type="evidence" value="ECO:0007669"/>
    <property type="project" value="TreeGrafter"/>
</dbReference>
<dbReference type="InterPro" id="IPR032675">
    <property type="entry name" value="LRR_dom_sf"/>
</dbReference>
<evidence type="ECO:0000259" key="8">
    <source>
        <dbReference type="PROSITE" id="PS50104"/>
    </source>
</evidence>
<dbReference type="PANTHER" id="PTHR24365">
    <property type="entry name" value="TOLL-LIKE RECEPTOR"/>
    <property type="match status" value="1"/>
</dbReference>
<dbReference type="EMBL" id="UFQT01003161">
    <property type="protein sequence ID" value="SSX34665.1"/>
    <property type="molecule type" value="Genomic_DNA"/>
</dbReference>
<evidence type="ECO:0000256" key="3">
    <source>
        <dbReference type="ARBA" id="ARBA00022692"/>
    </source>
</evidence>
<keyword evidence="4" id="KW-0732">Signal</keyword>
<reference evidence="9" key="1">
    <citation type="submission" date="2018-07" db="EMBL/GenBank/DDBJ databases">
        <authorList>
            <person name="Quirk P.G."/>
            <person name="Krulwich T.A."/>
        </authorList>
    </citation>
    <scope>NUCLEOTIDE SEQUENCE</scope>
</reference>
<dbReference type="Gene3D" id="3.80.10.10">
    <property type="entry name" value="Ribonuclease Inhibitor"/>
    <property type="match status" value="2"/>
</dbReference>
<dbReference type="PROSITE" id="PS51450">
    <property type="entry name" value="LRR"/>
    <property type="match status" value="1"/>
</dbReference>
<gene>
    <name evidence="9" type="primary">CSON008342</name>
</gene>
<dbReference type="GO" id="GO:0007165">
    <property type="term" value="P:signal transduction"/>
    <property type="evidence" value="ECO:0007669"/>
    <property type="project" value="InterPro"/>
</dbReference>
<dbReference type="InterPro" id="IPR000157">
    <property type="entry name" value="TIR_dom"/>
</dbReference>
<dbReference type="Pfam" id="PF01582">
    <property type="entry name" value="TIR"/>
    <property type="match status" value="1"/>
</dbReference>
<feature type="transmembrane region" description="Helical" evidence="7">
    <location>
        <begin position="457"/>
        <end position="479"/>
    </location>
</feature>
<dbReference type="Gene3D" id="3.40.50.10140">
    <property type="entry name" value="Toll/interleukin-1 receptor homology (TIR) domain"/>
    <property type="match status" value="1"/>
</dbReference>
<proteinExistence type="inferred from homology"/>
<dbReference type="VEuPathDB" id="VectorBase:CSON008342"/>
<keyword evidence="3 7" id="KW-0812">Transmembrane</keyword>
<comment type="similarity">
    <text evidence="2">Belongs to the Toll-like receptor family.</text>
</comment>
<evidence type="ECO:0000256" key="2">
    <source>
        <dbReference type="ARBA" id="ARBA00009634"/>
    </source>
</evidence>
<comment type="subcellular location">
    <subcellularLocation>
        <location evidence="1">Membrane</location>
        <topology evidence="1">Single-pass membrane protein</topology>
    </subcellularLocation>
</comment>
<sequence length="666" mass="77766">MVYDQYKSSDQSQKFEVMKSFDTFPGVNNRKSTLNWNLNNDTFSKNLALESITIILNIGSVKADTFDHLEKLTHLTLSKNNLKAIDVDFPDSVLSFTISNNQLNSFETPHFPNLTALNLTVNNIHNFTVDLEYRFPKIITLDLSNNPLEFLSIIDKANGNNSIKFLHLQNTLLKTPEAWTWTLTHFNSTIVHLNNTRPWCDCETIHIFQGLYKEWKKVLSYTFLPQSRIAENLEVLSLLSFCRSKYNGPVLFALEDFPCYNENIKKEKCRLYAGHVRLHKFMNKQVFFLDCTKVEKKLNLDNETIQFIFENDSELKFSKPADLYFLLGENNLITTLPNLTELIPKTKFNSFEKTFYIHAEHSKITKVFKENLPENLTELFLANNRIEKLDPDIIDRLTSMNTKTTLKNNPLKCECSEIKFHENIIKTFRNFILDFDQMTCSDGEAFNSNRELCISPWTILLYLLIAMVTVIAIGLAFYLRNSLEIQVFIYSRGWFPAYFRPESDDAEYQFDVFLSFSEKDDEFASSILKLLEEDQDPPFKVCYHHRDWMVGERIDHQIISSVEESRKTVIIISQSFLSSHWANMEFTTAHYKMLEEKSPKILLILHVEINTADLGPELKSYIKTTTYLKSDDKWFEKKLLYALRRPKVEAKKTESDENVLEYGTFI</sequence>
<dbReference type="InterPro" id="IPR035897">
    <property type="entry name" value="Toll_tir_struct_dom_sf"/>
</dbReference>